<protein>
    <recommendedName>
        <fullName evidence="7">Flavin-binding monooxygenase</fullName>
    </recommendedName>
</protein>
<name>A0ABR3SQL8_9PEZI</name>
<gene>
    <name evidence="5" type="ORF">SLS56_006771</name>
</gene>
<reference evidence="5 6" key="1">
    <citation type="submission" date="2024-02" db="EMBL/GenBank/DDBJ databases">
        <title>De novo assembly and annotation of 12 fungi associated with fruit tree decline syndrome in Ontario, Canada.</title>
        <authorList>
            <person name="Sulman M."/>
            <person name="Ellouze W."/>
            <person name="Ilyukhin E."/>
        </authorList>
    </citation>
    <scope>NUCLEOTIDE SEQUENCE [LARGE SCALE GENOMIC DNA]</scope>
    <source>
        <strain evidence="5 6">M1-105</strain>
    </source>
</reference>
<sequence length="627" mass="70949">MATEIYVPDARDGHLPVEPKSAYAAAVEEVPVSTPAPNGTSLPYPRHKRADGTISDFQIEDRLIDDVRKLKVAIIGTGLSGVIAASLLPAKVPGIQLTLFEKNADLGGTWYENTYPGVRCDVPATAYQSTFEPKTDWSDEFARGAEIRDYWQEIGRKYGVYEKTQFKTKVERADWDPSRSQWKLVVEKLDTNEIREEWFDFLVPAIGHFNAWKLPDYPGINDYKGFIRHSSNWDPSFDATGKTVAVIGNGASGIQVVPELQPIVKQLDHYARSPTWIAGSLGGRDRLPEPMPFSKEQLEDFKDPKKYLEYRKTLEETYWRRYGSVWKDGEENKNAREKFIDLMAKRLTDKPELLEQIIPAFSPHCRRLTPGPGYLEALTKPNVNFIRNPIKRFTETGIETEDGIHRPVDAVICSTGANVSFAPPFPIVSGDYDLSRDWKHDGKFGFPYSYLGLGVPGFPNLLFIYGPNSGAVAGTIPHAAEVQVTYIARLLRKVSRQGIATATPSRAATDDFVDYCDAFFPRTVFSENCSSWYNGGRAGARVHGVWPGSGAHVNFMRQDPRWEDWEWGYGDGARGGRNRFAYLGNGRTAKEQDPESDLLSWLRVPEEVDLRDLHERWYEVEREYRSR</sequence>
<dbReference type="Gene3D" id="3.50.50.60">
    <property type="entry name" value="FAD/NAD(P)-binding domain"/>
    <property type="match status" value="3"/>
</dbReference>
<evidence type="ECO:0000256" key="2">
    <source>
        <dbReference type="ARBA" id="ARBA00022630"/>
    </source>
</evidence>
<dbReference type="Proteomes" id="UP001521116">
    <property type="component" value="Unassembled WGS sequence"/>
</dbReference>
<dbReference type="InterPro" id="IPR036188">
    <property type="entry name" value="FAD/NAD-bd_sf"/>
</dbReference>
<dbReference type="PANTHER" id="PTHR42877">
    <property type="entry name" value="L-ORNITHINE N(5)-MONOOXYGENASE-RELATED"/>
    <property type="match status" value="1"/>
</dbReference>
<comment type="caution">
    <text evidence="5">The sequence shown here is derived from an EMBL/GenBank/DDBJ whole genome shotgun (WGS) entry which is preliminary data.</text>
</comment>
<evidence type="ECO:0000313" key="6">
    <source>
        <dbReference type="Proteomes" id="UP001521116"/>
    </source>
</evidence>
<proteinExistence type="inferred from homology"/>
<keyword evidence="2" id="KW-0285">Flavoprotein</keyword>
<evidence type="ECO:0000256" key="3">
    <source>
        <dbReference type="ARBA" id="ARBA00022827"/>
    </source>
</evidence>
<dbReference type="Pfam" id="PF00743">
    <property type="entry name" value="FMO-like"/>
    <property type="match status" value="1"/>
</dbReference>
<dbReference type="PANTHER" id="PTHR42877:SF6">
    <property type="entry name" value="MONOOXYGENASE, PUTATIVE (AFU_ORTHOLOGUE AFUA_3G15050)-RELATED"/>
    <property type="match status" value="1"/>
</dbReference>
<evidence type="ECO:0000256" key="4">
    <source>
        <dbReference type="ARBA" id="ARBA00023002"/>
    </source>
</evidence>
<organism evidence="5 6">
    <name type="scientific">Neofusicoccum ribis</name>
    <dbReference type="NCBI Taxonomy" id="45134"/>
    <lineage>
        <taxon>Eukaryota</taxon>
        <taxon>Fungi</taxon>
        <taxon>Dikarya</taxon>
        <taxon>Ascomycota</taxon>
        <taxon>Pezizomycotina</taxon>
        <taxon>Dothideomycetes</taxon>
        <taxon>Dothideomycetes incertae sedis</taxon>
        <taxon>Botryosphaeriales</taxon>
        <taxon>Botryosphaeriaceae</taxon>
        <taxon>Neofusicoccum</taxon>
    </lineage>
</organism>
<dbReference type="EMBL" id="JAJVDC020000081">
    <property type="protein sequence ID" value="KAL1626460.1"/>
    <property type="molecule type" value="Genomic_DNA"/>
</dbReference>
<evidence type="ECO:0000313" key="5">
    <source>
        <dbReference type="EMBL" id="KAL1626460.1"/>
    </source>
</evidence>
<dbReference type="SUPFAM" id="SSF51905">
    <property type="entry name" value="FAD/NAD(P)-binding domain"/>
    <property type="match status" value="2"/>
</dbReference>
<evidence type="ECO:0008006" key="7">
    <source>
        <dbReference type="Google" id="ProtNLM"/>
    </source>
</evidence>
<keyword evidence="6" id="KW-1185">Reference proteome</keyword>
<keyword evidence="4" id="KW-0560">Oxidoreductase</keyword>
<dbReference type="InterPro" id="IPR051209">
    <property type="entry name" value="FAD-bind_Monooxygenase_sf"/>
</dbReference>
<comment type="similarity">
    <text evidence="1">Belongs to the FAD-binding monooxygenase family.</text>
</comment>
<accession>A0ABR3SQL8</accession>
<keyword evidence="3" id="KW-0274">FAD</keyword>
<dbReference type="InterPro" id="IPR020946">
    <property type="entry name" value="Flavin_mOase-like"/>
</dbReference>
<evidence type="ECO:0000256" key="1">
    <source>
        <dbReference type="ARBA" id="ARBA00010139"/>
    </source>
</evidence>